<protein>
    <recommendedName>
        <fullName evidence="3">N-acetyltransferase domain-containing protein</fullName>
    </recommendedName>
</protein>
<reference evidence="4 5" key="1">
    <citation type="journal article" date="2015" name="Genome Announc.">
        <title>Draft Genome of the Euendolithic (true boring) Cyanobacterium Mastigocoleus testarum strain BC008.</title>
        <authorList>
            <person name="Guida B.S."/>
            <person name="Garcia-Pichel F."/>
        </authorList>
    </citation>
    <scope>NUCLEOTIDE SEQUENCE [LARGE SCALE GENOMIC DNA]</scope>
    <source>
        <strain evidence="4 5">BC008</strain>
    </source>
</reference>
<dbReference type="CDD" id="cd04301">
    <property type="entry name" value="NAT_SF"/>
    <property type="match status" value="1"/>
</dbReference>
<dbReference type="InterPro" id="IPR000182">
    <property type="entry name" value="GNAT_dom"/>
</dbReference>
<keyword evidence="1" id="KW-0808">Transferase</keyword>
<evidence type="ECO:0000313" key="4">
    <source>
        <dbReference type="EMBL" id="KST67343.1"/>
    </source>
</evidence>
<comment type="caution">
    <text evidence="4">The sequence shown here is derived from an EMBL/GenBank/DDBJ whole genome shotgun (WGS) entry which is preliminary data.</text>
</comment>
<dbReference type="PROSITE" id="PS51186">
    <property type="entry name" value="GNAT"/>
    <property type="match status" value="1"/>
</dbReference>
<evidence type="ECO:0000256" key="2">
    <source>
        <dbReference type="ARBA" id="ARBA00023315"/>
    </source>
</evidence>
<organism evidence="4 5">
    <name type="scientific">Mastigocoleus testarum BC008</name>
    <dbReference type="NCBI Taxonomy" id="371196"/>
    <lineage>
        <taxon>Bacteria</taxon>
        <taxon>Bacillati</taxon>
        <taxon>Cyanobacteriota</taxon>
        <taxon>Cyanophyceae</taxon>
        <taxon>Nostocales</taxon>
        <taxon>Hapalosiphonaceae</taxon>
        <taxon>Mastigocoleus</taxon>
    </lineage>
</organism>
<keyword evidence="5" id="KW-1185">Reference proteome</keyword>
<dbReference type="InterPro" id="IPR016181">
    <property type="entry name" value="Acyl_CoA_acyltransferase"/>
</dbReference>
<dbReference type="PANTHER" id="PTHR42919:SF8">
    <property type="entry name" value="N-ALPHA-ACETYLTRANSFERASE 50"/>
    <property type="match status" value="1"/>
</dbReference>
<dbReference type="Proteomes" id="UP000053372">
    <property type="component" value="Unassembled WGS sequence"/>
</dbReference>
<dbReference type="AlphaFoldDB" id="A0A0V7ZT84"/>
<feature type="domain" description="N-acetyltransferase" evidence="3">
    <location>
        <begin position="3"/>
        <end position="159"/>
    </location>
</feature>
<evidence type="ECO:0000313" key="5">
    <source>
        <dbReference type="Proteomes" id="UP000053372"/>
    </source>
</evidence>
<dbReference type="SUPFAM" id="SSF55729">
    <property type="entry name" value="Acyl-CoA N-acyltransferases (Nat)"/>
    <property type="match status" value="1"/>
</dbReference>
<evidence type="ECO:0000259" key="3">
    <source>
        <dbReference type="PROSITE" id="PS51186"/>
    </source>
</evidence>
<dbReference type="PANTHER" id="PTHR42919">
    <property type="entry name" value="N-ALPHA-ACETYLTRANSFERASE"/>
    <property type="match status" value="1"/>
</dbReference>
<gene>
    <name evidence="4" type="ORF">BC008_29550</name>
</gene>
<name>A0A0V7ZT84_9CYAN</name>
<sequence length="159" mass="17765">MECIIRPLVSEDEAFLWEMLYHALYVPEGQIALPREVIHIPEIARYLRGWGREGDCGFLASDAETSQPVGAVWLRLLVGKNQGYGYVNDDTPELSIAVLPEYRGQGIGTQLLTYLLSSVYGHSSISLSVSEDNPALRLYKRFGFVVVRKSAGSLTMKRD</sequence>
<dbReference type="Pfam" id="PF00583">
    <property type="entry name" value="Acetyltransf_1"/>
    <property type="match status" value="1"/>
</dbReference>
<dbReference type="Gene3D" id="3.40.630.30">
    <property type="match status" value="1"/>
</dbReference>
<keyword evidence="2" id="KW-0012">Acyltransferase</keyword>
<dbReference type="EMBL" id="LMTZ01000088">
    <property type="protein sequence ID" value="KST67343.1"/>
    <property type="molecule type" value="Genomic_DNA"/>
</dbReference>
<accession>A0A0V7ZT84</accession>
<evidence type="ECO:0000256" key="1">
    <source>
        <dbReference type="ARBA" id="ARBA00022679"/>
    </source>
</evidence>
<proteinExistence type="predicted"/>
<dbReference type="InterPro" id="IPR051556">
    <property type="entry name" value="N-term/lysine_N-AcTrnsfr"/>
</dbReference>
<dbReference type="GO" id="GO:0016747">
    <property type="term" value="F:acyltransferase activity, transferring groups other than amino-acyl groups"/>
    <property type="evidence" value="ECO:0007669"/>
    <property type="project" value="InterPro"/>
</dbReference>